<keyword evidence="3" id="KW-1185">Reference proteome</keyword>
<evidence type="ECO:0000313" key="3">
    <source>
        <dbReference type="Proteomes" id="UP001386955"/>
    </source>
</evidence>
<name>A0AAN9STA1_PSOTE</name>
<proteinExistence type="predicted"/>
<dbReference type="Proteomes" id="UP001386955">
    <property type="component" value="Unassembled WGS sequence"/>
</dbReference>
<dbReference type="AlphaFoldDB" id="A0AAN9STA1"/>
<accession>A0AAN9STA1</accession>
<protein>
    <submittedName>
        <fullName evidence="2">Uncharacterized protein</fullName>
    </submittedName>
</protein>
<feature type="region of interest" description="Disordered" evidence="1">
    <location>
        <begin position="18"/>
        <end position="37"/>
    </location>
</feature>
<evidence type="ECO:0000313" key="2">
    <source>
        <dbReference type="EMBL" id="KAK7400054.1"/>
    </source>
</evidence>
<evidence type="ECO:0000256" key="1">
    <source>
        <dbReference type="SAM" id="MobiDB-lite"/>
    </source>
</evidence>
<dbReference type="EMBL" id="JAYMYS010000003">
    <property type="protein sequence ID" value="KAK7400054.1"/>
    <property type="molecule type" value="Genomic_DNA"/>
</dbReference>
<organism evidence="2 3">
    <name type="scientific">Psophocarpus tetragonolobus</name>
    <name type="common">Winged bean</name>
    <name type="synonym">Dolichos tetragonolobus</name>
    <dbReference type="NCBI Taxonomy" id="3891"/>
    <lineage>
        <taxon>Eukaryota</taxon>
        <taxon>Viridiplantae</taxon>
        <taxon>Streptophyta</taxon>
        <taxon>Embryophyta</taxon>
        <taxon>Tracheophyta</taxon>
        <taxon>Spermatophyta</taxon>
        <taxon>Magnoliopsida</taxon>
        <taxon>eudicotyledons</taxon>
        <taxon>Gunneridae</taxon>
        <taxon>Pentapetalae</taxon>
        <taxon>rosids</taxon>
        <taxon>fabids</taxon>
        <taxon>Fabales</taxon>
        <taxon>Fabaceae</taxon>
        <taxon>Papilionoideae</taxon>
        <taxon>50 kb inversion clade</taxon>
        <taxon>NPAAA clade</taxon>
        <taxon>indigoferoid/millettioid clade</taxon>
        <taxon>Phaseoleae</taxon>
        <taxon>Psophocarpus</taxon>
    </lineage>
</organism>
<comment type="caution">
    <text evidence="2">The sequence shown here is derived from an EMBL/GenBank/DDBJ whole genome shotgun (WGS) entry which is preliminary data.</text>
</comment>
<reference evidence="2 3" key="1">
    <citation type="submission" date="2024-01" db="EMBL/GenBank/DDBJ databases">
        <title>The genomes of 5 underutilized Papilionoideae crops provide insights into root nodulation and disease resistanc.</title>
        <authorList>
            <person name="Jiang F."/>
        </authorList>
    </citation>
    <scope>NUCLEOTIDE SEQUENCE [LARGE SCALE GENOMIC DNA]</scope>
    <source>
        <strain evidence="2">DUOXIRENSHENG_FW03</strain>
        <tissue evidence="2">Leaves</tissue>
    </source>
</reference>
<gene>
    <name evidence="2" type="ORF">VNO78_11253</name>
</gene>
<sequence length="96" mass="10652">MQDKGERELKLKLNLGRVRPNNMGRAGQAQGVHMPLNLSRNTNKATIFVYSVPSFREGVVGSNSKGDTFLVQRQGAMVDESHLKNMGGLSNDEKFF</sequence>